<evidence type="ECO:0000256" key="1">
    <source>
        <dbReference type="SAM" id="MobiDB-lite"/>
    </source>
</evidence>
<feature type="compositionally biased region" description="Polar residues" evidence="1">
    <location>
        <begin position="70"/>
        <end position="82"/>
    </location>
</feature>
<feature type="non-terminal residue" evidence="2">
    <location>
        <position position="98"/>
    </location>
</feature>
<dbReference type="AlphaFoldDB" id="A0A061RRP4"/>
<dbReference type="EMBL" id="GBEZ01010093">
    <property type="protein sequence ID" value="JAC75552.1"/>
    <property type="molecule type" value="Transcribed_RNA"/>
</dbReference>
<organism evidence="2">
    <name type="scientific">Tetraselmis sp. GSL018</name>
    <dbReference type="NCBI Taxonomy" id="582737"/>
    <lineage>
        <taxon>Eukaryota</taxon>
        <taxon>Viridiplantae</taxon>
        <taxon>Chlorophyta</taxon>
        <taxon>core chlorophytes</taxon>
        <taxon>Chlorodendrophyceae</taxon>
        <taxon>Chlorodendrales</taxon>
        <taxon>Chlorodendraceae</taxon>
        <taxon>Tetraselmis</taxon>
    </lineage>
</organism>
<feature type="region of interest" description="Disordered" evidence="1">
    <location>
        <begin position="61"/>
        <end position="98"/>
    </location>
</feature>
<proteinExistence type="predicted"/>
<name>A0A061RRP4_9CHLO</name>
<accession>A0A061RRP4</accession>
<dbReference type="InterPro" id="IPR010736">
    <property type="entry name" value="SHIPPO-rpt"/>
</dbReference>
<evidence type="ECO:0000313" key="2">
    <source>
        <dbReference type="EMBL" id="JAC75552.1"/>
    </source>
</evidence>
<dbReference type="Pfam" id="PF07004">
    <property type="entry name" value="SHIPPO-rpt"/>
    <property type="match status" value="1"/>
</dbReference>
<sequence length="98" mass="10442">YELSSAAPKFSFGLREKRKGGGKSMASYRYHGPLHAAEGIAAETPGPGAYQLKCGKGHSKTIGDSPNMKFGTSSRVNDSQFISDMHNKSVGDPRGKLP</sequence>
<gene>
    <name evidence="2" type="ORF">TSPGSL018_22782</name>
</gene>
<feature type="compositionally biased region" description="Basic and acidic residues" evidence="1">
    <location>
        <begin position="85"/>
        <end position="98"/>
    </location>
</feature>
<protein>
    <submittedName>
        <fullName evidence="2">Uncharacterized protein</fullName>
    </submittedName>
</protein>
<feature type="non-terminal residue" evidence="2">
    <location>
        <position position="1"/>
    </location>
</feature>
<reference evidence="2" key="1">
    <citation type="submission" date="2014-05" db="EMBL/GenBank/DDBJ databases">
        <title>The transcriptome of the halophilic microalga Tetraselmis sp. GSL018 isolated from the Great Salt Lake, Utah.</title>
        <authorList>
            <person name="Jinkerson R.E."/>
            <person name="D'Adamo S."/>
            <person name="Posewitz M.C."/>
        </authorList>
    </citation>
    <scope>NUCLEOTIDE SEQUENCE</scope>
    <source>
        <strain evidence="2">GSL018</strain>
    </source>
</reference>